<feature type="repeat" description="ANK" evidence="1">
    <location>
        <begin position="169"/>
        <end position="201"/>
    </location>
</feature>
<dbReference type="Proteomes" id="UP001610334">
    <property type="component" value="Unassembled WGS sequence"/>
</dbReference>
<feature type="repeat" description="ANK" evidence="1">
    <location>
        <begin position="202"/>
        <end position="234"/>
    </location>
</feature>
<dbReference type="SMART" id="SM00248">
    <property type="entry name" value="ANK"/>
    <property type="match status" value="9"/>
</dbReference>
<organism evidence="2 3">
    <name type="scientific">Aspergillus granulosus</name>
    <dbReference type="NCBI Taxonomy" id="176169"/>
    <lineage>
        <taxon>Eukaryota</taxon>
        <taxon>Fungi</taxon>
        <taxon>Dikarya</taxon>
        <taxon>Ascomycota</taxon>
        <taxon>Pezizomycotina</taxon>
        <taxon>Eurotiomycetes</taxon>
        <taxon>Eurotiomycetidae</taxon>
        <taxon>Eurotiales</taxon>
        <taxon>Aspergillaceae</taxon>
        <taxon>Aspergillus</taxon>
        <taxon>Aspergillus subgen. Nidulantes</taxon>
    </lineage>
</organism>
<dbReference type="PROSITE" id="PS50297">
    <property type="entry name" value="ANK_REP_REGION"/>
    <property type="match status" value="3"/>
</dbReference>
<comment type="caution">
    <text evidence="2">The sequence shown here is derived from an EMBL/GenBank/DDBJ whole genome shotgun (WGS) entry which is preliminary data.</text>
</comment>
<dbReference type="EMBL" id="JBFXLT010000013">
    <property type="protein sequence ID" value="KAL2818699.1"/>
    <property type="molecule type" value="Genomic_DNA"/>
</dbReference>
<feature type="repeat" description="ANK" evidence="1">
    <location>
        <begin position="267"/>
        <end position="299"/>
    </location>
</feature>
<dbReference type="Pfam" id="PF00023">
    <property type="entry name" value="Ank"/>
    <property type="match status" value="1"/>
</dbReference>
<evidence type="ECO:0000313" key="3">
    <source>
        <dbReference type="Proteomes" id="UP001610334"/>
    </source>
</evidence>
<keyword evidence="3" id="KW-1185">Reference proteome</keyword>
<evidence type="ECO:0000313" key="2">
    <source>
        <dbReference type="EMBL" id="KAL2818699.1"/>
    </source>
</evidence>
<dbReference type="SUPFAM" id="SSF48403">
    <property type="entry name" value="Ankyrin repeat"/>
    <property type="match status" value="1"/>
</dbReference>
<reference evidence="2 3" key="1">
    <citation type="submission" date="2024-07" db="EMBL/GenBank/DDBJ databases">
        <title>Section-level genome sequencing and comparative genomics of Aspergillus sections Usti and Cavernicolus.</title>
        <authorList>
            <consortium name="Lawrence Berkeley National Laboratory"/>
            <person name="Nybo J.L."/>
            <person name="Vesth T.C."/>
            <person name="Theobald S."/>
            <person name="Frisvad J.C."/>
            <person name="Larsen T.O."/>
            <person name="Kjaerboelling I."/>
            <person name="Rothschild-Mancinelli K."/>
            <person name="Lyhne E.K."/>
            <person name="Kogle M.E."/>
            <person name="Barry K."/>
            <person name="Clum A."/>
            <person name="Na H."/>
            <person name="Ledsgaard L."/>
            <person name="Lin J."/>
            <person name="Lipzen A."/>
            <person name="Kuo A."/>
            <person name="Riley R."/>
            <person name="Mondo S."/>
            <person name="Labutti K."/>
            <person name="Haridas S."/>
            <person name="Pangalinan J."/>
            <person name="Salamov A.A."/>
            <person name="Simmons B.A."/>
            <person name="Magnuson J.K."/>
            <person name="Chen J."/>
            <person name="Drula E."/>
            <person name="Henrissat B."/>
            <person name="Wiebenga A."/>
            <person name="Lubbers R.J."/>
            <person name="Gomes A.C."/>
            <person name="Makela M.R."/>
            <person name="Stajich J."/>
            <person name="Grigoriev I.V."/>
            <person name="Mortensen U.H."/>
            <person name="De Vries R.P."/>
            <person name="Baker S.E."/>
            <person name="Andersen M.R."/>
        </authorList>
    </citation>
    <scope>NUCLEOTIDE SEQUENCE [LARGE SCALE GENOMIC DNA]</scope>
    <source>
        <strain evidence="2 3">CBS 588.65</strain>
    </source>
</reference>
<keyword evidence="1" id="KW-0040">ANK repeat</keyword>
<dbReference type="Pfam" id="PF12796">
    <property type="entry name" value="Ank_2"/>
    <property type="match status" value="1"/>
</dbReference>
<evidence type="ECO:0000256" key="1">
    <source>
        <dbReference type="PROSITE-ProRule" id="PRU00023"/>
    </source>
</evidence>
<name>A0ABR4HU89_9EURO</name>
<dbReference type="Gene3D" id="1.25.40.20">
    <property type="entry name" value="Ankyrin repeat-containing domain"/>
    <property type="match status" value="4"/>
</dbReference>
<dbReference type="Pfam" id="PF13637">
    <property type="entry name" value="Ank_4"/>
    <property type="match status" value="1"/>
</dbReference>
<gene>
    <name evidence="2" type="ORF">BJX63DRAFT_383805</name>
</gene>
<dbReference type="PANTHER" id="PTHR44207">
    <property type="entry name" value="SURFACE ANTIGEN BSPA-LIKE-RELATED"/>
    <property type="match status" value="1"/>
</dbReference>
<dbReference type="PROSITE" id="PS50088">
    <property type="entry name" value="ANK_REPEAT"/>
    <property type="match status" value="4"/>
</dbReference>
<protein>
    <submittedName>
        <fullName evidence="2">Ankyrin repeat-containing domain protein</fullName>
    </submittedName>
</protein>
<dbReference type="InterPro" id="IPR036770">
    <property type="entry name" value="Ankyrin_rpt-contain_sf"/>
</dbReference>
<accession>A0ABR4HU89</accession>
<dbReference type="PRINTS" id="PR01415">
    <property type="entry name" value="ANKYRIN"/>
</dbReference>
<dbReference type="PANTHER" id="PTHR44207:SF2">
    <property type="entry name" value="REPEAT PROTEIN, PUTATIVE-RELATED"/>
    <property type="match status" value="1"/>
</dbReference>
<sequence>MSHAAAMNRLDVTQLLNDFMQFNKIPIHQEHSPLFCALQHRRHGIAKWLIHHGIGHDHGINGVRPIAAAAAQHFNDLVEELLRRGVPANSANPDDRSALVAAVTVNNVLAAKLLLQAGAGTNVSIEGDPDFEEKGKESLLLWAAAKGLPNTVAFLIQYGWDVNGNYVAFGKPPLAYAAAANRTVSMHRLIDNGADLEFCDTDGLTPLYWAAREGNWEAVKILIEAGANPDPFDVDGNSPLINAAARSFETVQLLVEAGADVNEQSTAGSTALINAAARDQADSVRLLIQHGACIEAKARGQTALSWAIASNALNAARVLVEAGADVTAPDAQGRTPLGYATNEAALAVLYSRTYDI</sequence>
<feature type="repeat" description="ANK" evidence="1">
    <location>
        <begin position="299"/>
        <end position="331"/>
    </location>
</feature>
<proteinExistence type="predicted"/>
<dbReference type="InterPro" id="IPR002110">
    <property type="entry name" value="Ankyrin_rpt"/>
</dbReference>